<dbReference type="FunFam" id="1.10.10.10:FF:000001">
    <property type="entry name" value="LysR family transcriptional regulator"/>
    <property type="match status" value="1"/>
</dbReference>
<feature type="domain" description="HTH lysR-type" evidence="7">
    <location>
        <begin position="23"/>
        <end position="80"/>
    </location>
</feature>
<dbReference type="SUPFAM" id="SSF46785">
    <property type="entry name" value="Winged helix' DNA-binding domain"/>
    <property type="match status" value="1"/>
</dbReference>
<protein>
    <submittedName>
        <fullName evidence="8">DNA-binding transcriptional regulator, LysR family</fullName>
    </submittedName>
</protein>
<dbReference type="InterPro" id="IPR000847">
    <property type="entry name" value="LysR_HTH_N"/>
</dbReference>
<dbReference type="EMBL" id="LT670817">
    <property type="protein sequence ID" value="SHG41839.1"/>
    <property type="molecule type" value="Genomic_DNA"/>
</dbReference>
<dbReference type="PROSITE" id="PS50931">
    <property type="entry name" value="HTH_LYSR"/>
    <property type="match status" value="1"/>
</dbReference>
<dbReference type="RefSeq" id="WP_154072064.1">
    <property type="nucleotide sequence ID" value="NZ_LT670817.1"/>
</dbReference>
<gene>
    <name evidence="8" type="ORF">SAMN05443248_1488</name>
</gene>
<evidence type="ECO:0000256" key="6">
    <source>
        <dbReference type="SAM" id="MobiDB-lite"/>
    </source>
</evidence>
<sequence>MLIEKQYVKSYVLIDWINTVYSMELYQIRHFAAVAETGSFTKAAVRAAVSQPALSASIAKLEEELGVKLFHRSPKSVTLTPAGRRFQMTAQEVLGSCNKVKAELRASVADRPLRIGVLRTLPSVHLARLIETLQGELPETRIELVDGTREQLHAQLAARKLLACISIKAGSEPGQRSVELLREDYGLVVGLNHRFASYEGVQLSDLNGERFIVRTHCETFANTTKLLADRGIRCQVVYRTDQDDRALALVGAGMGVALMPAIFDAPNVKKVPVRDFDAKRVISLHWNEDVADDRLDRVVAFATTHNWASSDRESAASSRPGVVMSSMRKSTGSTVSGRKPRQASGR</sequence>
<dbReference type="Proteomes" id="UP000189796">
    <property type="component" value="Chromosome I"/>
</dbReference>
<keyword evidence="3" id="KW-0805">Transcription regulation</keyword>
<keyword evidence="5" id="KW-0804">Transcription</keyword>
<evidence type="ECO:0000259" key="7">
    <source>
        <dbReference type="PROSITE" id="PS50931"/>
    </source>
</evidence>
<dbReference type="Gene3D" id="3.40.190.290">
    <property type="match status" value="1"/>
</dbReference>
<organism evidence="8 9">
    <name type="scientific">Bradyrhizobium erythrophlei</name>
    <dbReference type="NCBI Taxonomy" id="1437360"/>
    <lineage>
        <taxon>Bacteria</taxon>
        <taxon>Pseudomonadati</taxon>
        <taxon>Pseudomonadota</taxon>
        <taxon>Alphaproteobacteria</taxon>
        <taxon>Hyphomicrobiales</taxon>
        <taxon>Nitrobacteraceae</taxon>
        <taxon>Bradyrhizobium</taxon>
    </lineage>
</organism>
<reference evidence="8 9" key="1">
    <citation type="submission" date="2016-11" db="EMBL/GenBank/DDBJ databases">
        <authorList>
            <person name="Jaros S."/>
            <person name="Januszkiewicz K."/>
            <person name="Wedrychowicz H."/>
        </authorList>
    </citation>
    <scope>NUCLEOTIDE SEQUENCE [LARGE SCALE GENOMIC DNA]</scope>
    <source>
        <strain evidence="8 9">GAS138</strain>
    </source>
</reference>
<comment type="similarity">
    <text evidence="2">Belongs to the LysR transcriptional regulatory family.</text>
</comment>
<proteinExistence type="inferred from homology"/>
<dbReference type="OrthoDB" id="7260751at2"/>
<dbReference type="GO" id="GO:0032993">
    <property type="term" value="C:protein-DNA complex"/>
    <property type="evidence" value="ECO:0007669"/>
    <property type="project" value="TreeGrafter"/>
</dbReference>
<dbReference type="CDD" id="cd05466">
    <property type="entry name" value="PBP2_LTTR_substrate"/>
    <property type="match status" value="1"/>
</dbReference>
<dbReference type="Gene3D" id="1.10.10.10">
    <property type="entry name" value="Winged helix-like DNA-binding domain superfamily/Winged helix DNA-binding domain"/>
    <property type="match status" value="1"/>
</dbReference>
<dbReference type="SUPFAM" id="SSF53850">
    <property type="entry name" value="Periplasmic binding protein-like II"/>
    <property type="match status" value="1"/>
</dbReference>
<dbReference type="Pfam" id="PF03466">
    <property type="entry name" value="LysR_substrate"/>
    <property type="match status" value="1"/>
</dbReference>
<evidence type="ECO:0000256" key="2">
    <source>
        <dbReference type="ARBA" id="ARBA00009437"/>
    </source>
</evidence>
<dbReference type="AlphaFoldDB" id="A0A1M5JNK7"/>
<evidence type="ECO:0000256" key="3">
    <source>
        <dbReference type="ARBA" id="ARBA00023015"/>
    </source>
</evidence>
<comment type="function">
    <text evidence="1">NodD regulates the expression of the nodABCFE genes which encode other nodulation proteins. NodD is also a negative regulator of its own expression. Binds flavonoids as inducers.</text>
</comment>
<evidence type="ECO:0000313" key="9">
    <source>
        <dbReference type="Proteomes" id="UP000189796"/>
    </source>
</evidence>
<dbReference type="PRINTS" id="PR00039">
    <property type="entry name" value="HTHLYSR"/>
</dbReference>
<dbReference type="PANTHER" id="PTHR30346">
    <property type="entry name" value="TRANSCRIPTIONAL DUAL REGULATOR HCAR-RELATED"/>
    <property type="match status" value="1"/>
</dbReference>
<name>A0A1M5JNK7_9BRAD</name>
<accession>A0A1M5JNK7</accession>
<keyword evidence="4 8" id="KW-0238">DNA-binding</keyword>
<dbReference type="GO" id="GO:0003677">
    <property type="term" value="F:DNA binding"/>
    <property type="evidence" value="ECO:0007669"/>
    <property type="project" value="UniProtKB-KW"/>
</dbReference>
<dbReference type="InterPro" id="IPR036388">
    <property type="entry name" value="WH-like_DNA-bd_sf"/>
</dbReference>
<feature type="compositionally biased region" description="Polar residues" evidence="6">
    <location>
        <begin position="327"/>
        <end position="336"/>
    </location>
</feature>
<dbReference type="PANTHER" id="PTHR30346:SF28">
    <property type="entry name" value="HTH-TYPE TRANSCRIPTIONAL REGULATOR CYNR"/>
    <property type="match status" value="1"/>
</dbReference>
<evidence type="ECO:0000313" key="8">
    <source>
        <dbReference type="EMBL" id="SHG41839.1"/>
    </source>
</evidence>
<dbReference type="InterPro" id="IPR036390">
    <property type="entry name" value="WH_DNA-bd_sf"/>
</dbReference>
<dbReference type="GO" id="GO:0003700">
    <property type="term" value="F:DNA-binding transcription factor activity"/>
    <property type="evidence" value="ECO:0007669"/>
    <property type="project" value="InterPro"/>
</dbReference>
<evidence type="ECO:0000256" key="1">
    <source>
        <dbReference type="ARBA" id="ARBA00003502"/>
    </source>
</evidence>
<feature type="region of interest" description="Disordered" evidence="6">
    <location>
        <begin position="309"/>
        <end position="346"/>
    </location>
</feature>
<evidence type="ECO:0000256" key="4">
    <source>
        <dbReference type="ARBA" id="ARBA00023125"/>
    </source>
</evidence>
<dbReference type="Pfam" id="PF00126">
    <property type="entry name" value="HTH_1"/>
    <property type="match status" value="1"/>
</dbReference>
<evidence type="ECO:0000256" key="5">
    <source>
        <dbReference type="ARBA" id="ARBA00023163"/>
    </source>
</evidence>
<dbReference type="InterPro" id="IPR005119">
    <property type="entry name" value="LysR_subst-bd"/>
</dbReference>